<feature type="compositionally biased region" description="Low complexity" evidence="1">
    <location>
        <begin position="27"/>
        <end position="40"/>
    </location>
</feature>
<dbReference type="EMBL" id="JAXCGZ010009550">
    <property type="protein sequence ID" value="KAK7076792.1"/>
    <property type="molecule type" value="Genomic_DNA"/>
</dbReference>
<evidence type="ECO:0000313" key="3">
    <source>
        <dbReference type="Proteomes" id="UP001381693"/>
    </source>
</evidence>
<proteinExistence type="predicted"/>
<protein>
    <submittedName>
        <fullName evidence="2">Uncharacterized protein</fullName>
    </submittedName>
</protein>
<feature type="region of interest" description="Disordered" evidence="1">
    <location>
        <begin position="1"/>
        <end position="43"/>
    </location>
</feature>
<dbReference type="Proteomes" id="UP001381693">
    <property type="component" value="Unassembled WGS sequence"/>
</dbReference>
<evidence type="ECO:0000256" key="1">
    <source>
        <dbReference type="SAM" id="MobiDB-lite"/>
    </source>
</evidence>
<organism evidence="2 3">
    <name type="scientific">Halocaridina rubra</name>
    <name type="common">Hawaiian red shrimp</name>
    <dbReference type="NCBI Taxonomy" id="373956"/>
    <lineage>
        <taxon>Eukaryota</taxon>
        <taxon>Metazoa</taxon>
        <taxon>Ecdysozoa</taxon>
        <taxon>Arthropoda</taxon>
        <taxon>Crustacea</taxon>
        <taxon>Multicrustacea</taxon>
        <taxon>Malacostraca</taxon>
        <taxon>Eumalacostraca</taxon>
        <taxon>Eucarida</taxon>
        <taxon>Decapoda</taxon>
        <taxon>Pleocyemata</taxon>
        <taxon>Caridea</taxon>
        <taxon>Atyoidea</taxon>
        <taxon>Atyidae</taxon>
        <taxon>Halocaridina</taxon>
    </lineage>
</organism>
<sequence>MADSSEESNRKGGHVGPDTQDPTLQPLDALSDVSESSSEVQEAKRVEVVTKGWCSSSSGYHSGIGTSEVSHGELVAYDVSLTCEEISDENDDSDWDEEEWPVDRPLPLPEWGCERPELNFGNLSQYESFIIHIQEHLHKALATQCYDTVSNFVVFGEEYVSQREEYPCLDEFYRDYDPPMLPGRYTCVGLACDLATKLSTLEAQYPGLKDATYQVSCEEEIDNVDWYCSTGVPPISTCEKEHVLVCIRIRISDRPGMLLLDPGYHVGEPITVMEDGLYPQSGIIRANTTKSNIIRTYQYHYIQDNPAFVVWEVLEERDGEVIHEHTSLIHTARPFLSGIDVAERRNLAYPFKTLLGREHTGKLKCGLYFPLRECSQTNITFFHYLDGLPHHTRVPLLYFAKSKDNADEEGMISPTVEAILATVANGSYRSIDDLRATLESLASLLQDQDFLEQLAQLDKAIDSISKDN</sequence>
<comment type="caution">
    <text evidence="2">The sequence shown here is derived from an EMBL/GenBank/DDBJ whole genome shotgun (WGS) entry which is preliminary data.</text>
</comment>
<gene>
    <name evidence="2" type="ORF">SK128_000332</name>
</gene>
<keyword evidence="3" id="KW-1185">Reference proteome</keyword>
<dbReference type="AlphaFoldDB" id="A0AAN9AAU1"/>
<accession>A0AAN9AAU1</accession>
<evidence type="ECO:0000313" key="2">
    <source>
        <dbReference type="EMBL" id="KAK7076792.1"/>
    </source>
</evidence>
<name>A0AAN9AAU1_HALRR</name>
<reference evidence="2 3" key="1">
    <citation type="submission" date="2023-11" db="EMBL/GenBank/DDBJ databases">
        <title>Halocaridina rubra genome assembly.</title>
        <authorList>
            <person name="Smith C."/>
        </authorList>
    </citation>
    <scope>NUCLEOTIDE SEQUENCE [LARGE SCALE GENOMIC DNA]</scope>
    <source>
        <strain evidence="2">EP-1</strain>
        <tissue evidence="2">Whole</tissue>
    </source>
</reference>